<dbReference type="FunFam" id="3.30.300.30:FF:000008">
    <property type="entry name" value="2,3-dihydroxybenzoate-AMP ligase"/>
    <property type="match status" value="1"/>
</dbReference>
<dbReference type="CDD" id="cd12119">
    <property type="entry name" value="ttLC_FACS_AlkK_like"/>
    <property type="match status" value="1"/>
</dbReference>
<feature type="domain" description="AMP-dependent synthetase/ligase" evidence="5">
    <location>
        <begin position="23"/>
        <end position="402"/>
    </location>
</feature>
<dbReference type="Pfam" id="PF00501">
    <property type="entry name" value="AMP-binding"/>
    <property type="match status" value="1"/>
</dbReference>
<name>A0A558B1Y1_9PSEU</name>
<organism evidence="7 8">
    <name type="scientific">Amycolatopsis rhizosphaerae</name>
    <dbReference type="NCBI Taxonomy" id="2053003"/>
    <lineage>
        <taxon>Bacteria</taxon>
        <taxon>Bacillati</taxon>
        <taxon>Actinomycetota</taxon>
        <taxon>Actinomycetes</taxon>
        <taxon>Pseudonocardiales</taxon>
        <taxon>Pseudonocardiaceae</taxon>
        <taxon>Amycolatopsis</taxon>
    </lineage>
</organism>
<comment type="similarity">
    <text evidence="1">Belongs to the ATP-dependent AMP-binding enzyme family.</text>
</comment>
<dbReference type="InterPro" id="IPR045851">
    <property type="entry name" value="AMP-bd_C_sf"/>
</dbReference>
<dbReference type="Gene3D" id="3.40.50.12780">
    <property type="entry name" value="N-terminal domain of ligase-like"/>
    <property type="match status" value="1"/>
</dbReference>
<dbReference type="NCBIfam" id="NF004837">
    <property type="entry name" value="PRK06187.1"/>
    <property type="match status" value="1"/>
</dbReference>
<dbReference type="Pfam" id="PF13193">
    <property type="entry name" value="AMP-binding_C"/>
    <property type="match status" value="1"/>
</dbReference>
<evidence type="ECO:0000256" key="1">
    <source>
        <dbReference type="ARBA" id="ARBA00006432"/>
    </source>
</evidence>
<keyword evidence="3" id="KW-0276">Fatty acid metabolism</keyword>
<dbReference type="PANTHER" id="PTHR43859">
    <property type="entry name" value="ACYL-ACTIVATING ENZYME"/>
    <property type="match status" value="1"/>
</dbReference>
<comment type="caution">
    <text evidence="7">The sequence shown here is derived from an EMBL/GenBank/DDBJ whole genome shotgun (WGS) entry which is preliminary data.</text>
</comment>
<dbReference type="AlphaFoldDB" id="A0A558B1Y1"/>
<evidence type="ECO:0000259" key="6">
    <source>
        <dbReference type="Pfam" id="PF13193"/>
    </source>
</evidence>
<dbReference type="Proteomes" id="UP000320011">
    <property type="component" value="Unassembled WGS sequence"/>
</dbReference>
<dbReference type="GO" id="GO:0006631">
    <property type="term" value="P:fatty acid metabolic process"/>
    <property type="evidence" value="ECO:0007669"/>
    <property type="project" value="UniProtKB-KW"/>
</dbReference>
<evidence type="ECO:0000259" key="5">
    <source>
        <dbReference type="Pfam" id="PF00501"/>
    </source>
</evidence>
<dbReference type="GO" id="GO:0016874">
    <property type="term" value="F:ligase activity"/>
    <property type="evidence" value="ECO:0007669"/>
    <property type="project" value="UniProtKB-KW"/>
</dbReference>
<dbReference type="PANTHER" id="PTHR43859:SF4">
    <property type="entry name" value="BUTANOATE--COA LIGASE AAE1-RELATED"/>
    <property type="match status" value="1"/>
</dbReference>
<sequence length="556" mass="62366">MDGLMMDQPLLLNTLLWRTERLFHDKKIVTRTGPGEYHSYTYADYAKRVRRLASALLDFGVKPGDRVGTIAWNHYRHFETYFGVPGIGAVLHTINMRLFPEQQQYLINHAQDSVLIIDEDQIPVVEQLVALGIPSVRAFIVMGDGPIPETTLSPVHRYDDLVAAGREDYEFPVFDENTAAAMCYTSATTGDPKGVVYSHRAMVLQAMCLAMHDKLNMSESQVWLEVAPMFHCNGWNIPHTALLQGATLVLPGIHPLDADYVRTIEDLRVTGMNGAVTIGTMMRDFVRASDRDWDLSSLRTMWLGGQAPSLAIMQWWEQTYGTYVVQGYGMTECTPQICFNSIKSTLAERGEDEVYALRQKGGQPIPLMKIKVVGEDGGELPWDGTSVGDFWVQSPFTAREYFEDERTKESMVDGWFRTGDVGAIDPDGYVIIKDRSKDLIKSGGEWISSIDLENALMAHPKVREATVVSVPHEKWLERPLACVVPADESLTEEELREYLTQGFAKWWIPDSFLFVTEVPKTSVGKYNKKEIRGIYAQGGNAEILRRIGAGSAKPVA</sequence>
<evidence type="ECO:0000256" key="2">
    <source>
        <dbReference type="ARBA" id="ARBA00022598"/>
    </source>
</evidence>
<reference evidence="7 8" key="1">
    <citation type="submission" date="2019-07" db="EMBL/GenBank/DDBJ databases">
        <authorList>
            <person name="Duangmal K."/>
            <person name="Teo W.F.A."/>
        </authorList>
    </citation>
    <scope>NUCLEOTIDE SEQUENCE [LARGE SCALE GENOMIC DNA]</scope>
    <source>
        <strain evidence="7 8">TBRC 6029</strain>
    </source>
</reference>
<keyword evidence="2 7" id="KW-0436">Ligase</keyword>
<dbReference type="Gene3D" id="3.30.300.30">
    <property type="match status" value="1"/>
</dbReference>
<keyword evidence="8" id="KW-1185">Reference proteome</keyword>
<dbReference type="InterPro" id="IPR025110">
    <property type="entry name" value="AMP-bd_C"/>
</dbReference>
<keyword evidence="4" id="KW-0443">Lipid metabolism</keyword>
<dbReference type="InterPro" id="IPR042099">
    <property type="entry name" value="ANL_N_sf"/>
</dbReference>
<gene>
    <name evidence="7" type="ORF">FNH05_29075</name>
</gene>
<dbReference type="OrthoDB" id="9803968at2"/>
<dbReference type="SUPFAM" id="SSF56801">
    <property type="entry name" value="Acetyl-CoA synthetase-like"/>
    <property type="match status" value="1"/>
</dbReference>
<reference evidence="7 8" key="2">
    <citation type="submission" date="2019-08" db="EMBL/GenBank/DDBJ databases">
        <title>Amycolatopsis acidicola sp. nov., isolated from peat swamp forest soil.</title>
        <authorList>
            <person name="Srisuk N."/>
        </authorList>
    </citation>
    <scope>NUCLEOTIDE SEQUENCE [LARGE SCALE GENOMIC DNA]</scope>
    <source>
        <strain evidence="7 8">TBRC 6029</strain>
    </source>
</reference>
<accession>A0A558B1Y1</accession>
<dbReference type="EMBL" id="VJWX01000412">
    <property type="protein sequence ID" value="TVT30517.1"/>
    <property type="molecule type" value="Genomic_DNA"/>
</dbReference>
<proteinExistence type="inferred from homology"/>
<feature type="domain" description="AMP-binding enzyme C-terminal" evidence="6">
    <location>
        <begin position="452"/>
        <end position="525"/>
    </location>
</feature>
<evidence type="ECO:0000256" key="4">
    <source>
        <dbReference type="ARBA" id="ARBA00023098"/>
    </source>
</evidence>
<evidence type="ECO:0000256" key="3">
    <source>
        <dbReference type="ARBA" id="ARBA00022832"/>
    </source>
</evidence>
<protein>
    <submittedName>
        <fullName evidence="7">Long-chain fatty acid--CoA ligase</fullName>
    </submittedName>
</protein>
<evidence type="ECO:0000313" key="7">
    <source>
        <dbReference type="EMBL" id="TVT30517.1"/>
    </source>
</evidence>
<evidence type="ECO:0000313" key="8">
    <source>
        <dbReference type="Proteomes" id="UP000320011"/>
    </source>
</evidence>
<dbReference type="InterPro" id="IPR000873">
    <property type="entry name" value="AMP-dep_synth/lig_dom"/>
</dbReference>